<reference evidence="1 2" key="1">
    <citation type="journal article" date="2016" name="Sci. Rep.">
        <title>The Dendrobium catenatum Lindl. genome sequence provides insights into polysaccharide synthase, floral development and adaptive evolution.</title>
        <authorList>
            <person name="Zhang G.Q."/>
            <person name="Xu Q."/>
            <person name="Bian C."/>
            <person name="Tsai W.C."/>
            <person name="Yeh C.M."/>
            <person name="Liu K.W."/>
            <person name="Yoshida K."/>
            <person name="Zhang L.S."/>
            <person name="Chang S.B."/>
            <person name="Chen F."/>
            <person name="Shi Y."/>
            <person name="Su Y.Y."/>
            <person name="Zhang Y.Q."/>
            <person name="Chen L.J."/>
            <person name="Yin Y."/>
            <person name="Lin M."/>
            <person name="Huang H."/>
            <person name="Deng H."/>
            <person name="Wang Z.W."/>
            <person name="Zhu S.L."/>
            <person name="Zhao X."/>
            <person name="Deng C."/>
            <person name="Niu S.C."/>
            <person name="Huang J."/>
            <person name="Wang M."/>
            <person name="Liu G.H."/>
            <person name="Yang H.J."/>
            <person name="Xiao X.J."/>
            <person name="Hsiao Y.Y."/>
            <person name="Wu W.L."/>
            <person name="Chen Y.Y."/>
            <person name="Mitsuda N."/>
            <person name="Ohme-Takagi M."/>
            <person name="Luo Y.B."/>
            <person name="Van de Peer Y."/>
            <person name="Liu Z.J."/>
        </authorList>
    </citation>
    <scope>NUCLEOTIDE SEQUENCE [LARGE SCALE GENOMIC DNA]</scope>
    <source>
        <tissue evidence="1">The whole plant</tissue>
    </source>
</reference>
<sequence length="67" mass="7702">MQAGKGSIEAMKESWASLRTKRSGNTGVQLWSLRSWRVRCWGRRCEGLENSRLGGGPLRDFRSWCEE</sequence>
<dbReference type="EMBL" id="KZ503360">
    <property type="protein sequence ID" value="PKU65302.1"/>
    <property type="molecule type" value="Genomic_DNA"/>
</dbReference>
<accession>A0A2I0VPH1</accession>
<evidence type="ECO:0000313" key="1">
    <source>
        <dbReference type="EMBL" id="PKU65302.1"/>
    </source>
</evidence>
<evidence type="ECO:0000313" key="2">
    <source>
        <dbReference type="Proteomes" id="UP000233837"/>
    </source>
</evidence>
<keyword evidence="2" id="KW-1185">Reference proteome</keyword>
<gene>
    <name evidence="1" type="ORF">MA16_Dca018610</name>
</gene>
<organism evidence="1 2">
    <name type="scientific">Dendrobium catenatum</name>
    <dbReference type="NCBI Taxonomy" id="906689"/>
    <lineage>
        <taxon>Eukaryota</taxon>
        <taxon>Viridiplantae</taxon>
        <taxon>Streptophyta</taxon>
        <taxon>Embryophyta</taxon>
        <taxon>Tracheophyta</taxon>
        <taxon>Spermatophyta</taxon>
        <taxon>Magnoliopsida</taxon>
        <taxon>Liliopsida</taxon>
        <taxon>Asparagales</taxon>
        <taxon>Orchidaceae</taxon>
        <taxon>Epidendroideae</taxon>
        <taxon>Malaxideae</taxon>
        <taxon>Dendrobiinae</taxon>
        <taxon>Dendrobium</taxon>
    </lineage>
</organism>
<proteinExistence type="predicted"/>
<dbReference type="AlphaFoldDB" id="A0A2I0VPH1"/>
<name>A0A2I0VPH1_9ASPA</name>
<protein>
    <submittedName>
        <fullName evidence="1">Uncharacterized protein</fullName>
    </submittedName>
</protein>
<reference evidence="1 2" key="2">
    <citation type="journal article" date="2017" name="Nature">
        <title>The Apostasia genome and the evolution of orchids.</title>
        <authorList>
            <person name="Zhang G.Q."/>
            <person name="Liu K.W."/>
            <person name="Li Z."/>
            <person name="Lohaus R."/>
            <person name="Hsiao Y.Y."/>
            <person name="Niu S.C."/>
            <person name="Wang J.Y."/>
            <person name="Lin Y.C."/>
            <person name="Xu Q."/>
            <person name="Chen L.J."/>
            <person name="Yoshida K."/>
            <person name="Fujiwara S."/>
            <person name="Wang Z.W."/>
            <person name="Zhang Y.Q."/>
            <person name="Mitsuda N."/>
            <person name="Wang M."/>
            <person name="Liu G.H."/>
            <person name="Pecoraro L."/>
            <person name="Huang H.X."/>
            <person name="Xiao X.J."/>
            <person name="Lin M."/>
            <person name="Wu X.Y."/>
            <person name="Wu W.L."/>
            <person name="Chen Y.Y."/>
            <person name="Chang S.B."/>
            <person name="Sakamoto S."/>
            <person name="Ohme-Takagi M."/>
            <person name="Yagi M."/>
            <person name="Zeng S.J."/>
            <person name="Shen C.Y."/>
            <person name="Yeh C.M."/>
            <person name="Luo Y.B."/>
            <person name="Tsai W.C."/>
            <person name="Van de Peer Y."/>
            <person name="Liu Z.J."/>
        </authorList>
    </citation>
    <scope>NUCLEOTIDE SEQUENCE [LARGE SCALE GENOMIC DNA]</scope>
    <source>
        <tissue evidence="1">The whole plant</tissue>
    </source>
</reference>
<dbReference type="Proteomes" id="UP000233837">
    <property type="component" value="Unassembled WGS sequence"/>
</dbReference>